<dbReference type="GO" id="GO:0097255">
    <property type="term" value="C:R2TP complex"/>
    <property type="evidence" value="ECO:0007669"/>
    <property type="project" value="TreeGrafter"/>
</dbReference>
<dbReference type="Pfam" id="PF08190">
    <property type="entry name" value="PIH1"/>
    <property type="match status" value="1"/>
</dbReference>
<dbReference type="GO" id="GO:0000492">
    <property type="term" value="P:box C/D snoRNP assembly"/>
    <property type="evidence" value="ECO:0007669"/>
    <property type="project" value="TreeGrafter"/>
</dbReference>
<evidence type="ECO:0000313" key="5">
    <source>
        <dbReference type="EMBL" id="GMM54037.1"/>
    </source>
</evidence>
<reference evidence="5 6" key="1">
    <citation type="journal article" date="2023" name="Elife">
        <title>Identification of key yeast species and microbe-microbe interactions impacting larval growth of Drosophila in the wild.</title>
        <authorList>
            <person name="Mure A."/>
            <person name="Sugiura Y."/>
            <person name="Maeda R."/>
            <person name="Honda K."/>
            <person name="Sakurai N."/>
            <person name="Takahashi Y."/>
            <person name="Watada M."/>
            <person name="Katoh T."/>
            <person name="Gotoh A."/>
            <person name="Gotoh Y."/>
            <person name="Taniguchi I."/>
            <person name="Nakamura K."/>
            <person name="Hayashi T."/>
            <person name="Katayama T."/>
            <person name="Uemura T."/>
            <person name="Hattori Y."/>
        </authorList>
    </citation>
    <scope>NUCLEOTIDE SEQUENCE [LARGE SCALE GENOMIC DNA]</scope>
    <source>
        <strain evidence="5 6">KH-74</strain>
    </source>
</reference>
<protein>
    <submittedName>
        <fullName evidence="5">Pih1 protein</fullName>
    </submittedName>
</protein>
<dbReference type="InterPro" id="IPR041441">
    <property type="entry name" value="Pih1_CS_Ascomycota"/>
</dbReference>
<evidence type="ECO:0000256" key="2">
    <source>
        <dbReference type="SAM" id="MobiDB-lite"/>
    </source>
</evidence>
<dbReference type="InterPro" id="IPR050734">
    <property type="entry name" value="PIH1/Kintoun_subfamily"/>
</dbReference>
<dbReference type="Pfam" id="PF18482">
    <property type="entry name" value="Pih1_fungal_CS"/>
    <property type="match status" value="1"/>
</dbReference>
<dbReference type="GO" id="GO:0006364">
    <property type="term" value="P:rRNA processing"/>
    <property type="evidence" value="ECO:0007669"/>
    <property type="project" value="TreeGrafter"/>
</dbReference>
<gene>
    <name evidence="5" type="ORF">DAKH74_006530</name>
</gene>
<proteinExistence type="inferred from homology"/>
<evidence type="ECO:0000313" key="6">
    <source>
        <dbReference type="Proteomes" id="UP001377567"/>
    </source>
</evidence>
<feature type="compositionally biased region" description="Polar residues" evidence="2">
    <location>
        <begin position="1"/>
        <end position="18"/>
    </location>
</feature>
<dbReference type="Gene3D" id="2.60.40.4160">
    <property type="match status" value="1"/>
</dbReference>
<evidence type="ECO:0000259" key="3">
    <source>
        <dbReference type="Pfam" id="PF08190"/>
    </source>
</evidence>
<evidence type="ECO:0000256" key="1">
    <source>
        <dbReference type="ARBA" id="ARBA00008511"/>
    </source>
</evidence>
<name>A0AAV5RTK3_MAUHU</name>
<dbReference type="EMBL" id="BTGD01000001">
    <property type="protein sequence ID" value="GMM54037.1"/>
    <property type="molecule type" value="Genomic_DNA"/>
</dbReference>
<dbReference type="InterPro" id="IPR012981">
    <property type="entry name" value="PIH1_N"/>
</dbReference>
<feature type="region of interest" description="Disordered" evidence="2">
    <location>
        <begin position="1"/>
        <end position="20"/>
    </location>
</feature>
<organism evidence="5 6">
    <name type="scientific">Maudiozyma humilis</name>
    <name type="common">Sour dough yeast</name>
    <name type="synonym">Kazachstania humilis</name>
    <dbReference type="NCBI Taxonomy" id="51915"/>
    <lineage>
        <taxon>Eukaryota</taxon>
        <taxon>Fungi</taxon>
        <taxon>Dikarya</taxon>
        <taxon>Ascomycota</taxon>
        <taxon>Saccharomycotina</taxon>
        <taxon>Saccharomycetes</taxon>
        <taxon>Saccharomycetales</taxon>
        <taxon>Saccharomycetaceae</taxon>
        <taxon>Maudiozyma</taxon>
    </lineage>
</organism>
<dbReference type="GO" id="GO:0005737">
    <property type="term" value="C:cytoplasm"/>
    <property type="evidence" value="ECO:0007669"/>
    <property type="project" value="TreeGrafter"/>
</dbReference>
<dbReference type="AlphaFoldDB" id="A0AAV5RTK3"/>
<dbReference type="PANTHER" id="PTHR22997:SF0">
    <property type="entry name" value="PIH1 DOMAIN-CONTAINING PROTEIN 1"/>
    <property type="match status" value="1"/>
</dbReference>
<feature type="domain" description="PIH1 N-terminal" evidence="3">
    <location>
        <begin position="32"/>
        <end position="174"/>
    </location>
</feature>
<comment type="similarity">
    <text evidence="1">Belongs to the PIH1 family.</text>
</comment>
<dbReference type="Proteomes" id="UP001377567">
    <property type="component" value="Unassembled WGS sequence"/>
</dbReference>
<accession>A0AAV5RTK3</accession>
<feature type="domain" description="Pih1 Ascomycota CS" evidence="4">
    <location>
        <begin position="249"/>
        <end position="341"/>
    </location>
</feature>
<dbReference type="GO" id="GO:1990904">
    <property type="term" value="C:ribonucleoprotein complex"/>
    <property type="evidence" value="ECO:0007669"/>
    <property type="project" value="TreeGrafter"/>
</dbReference>
<evidence type="ECO:0000259" key="4">
    <source>
        <dbReference type="Pfam" id="PF18482"/>
    </source>
</evidence>
<keyword evidence="6" id="KW-1185">Reference proteome</keyword>
<sequence length="341" mass="38244">MAPTINYDTTTTTQSPSAMNDYIRPITDNSAISITPEPIFVIKSKLVSAPQCKLFINVCHSPDVPAPATPFDPSATYSAIMNNAWEIPIVTSPGREDTDKKGETCMVFDCIINSSLMPVVTAVNNFQLKEILVEWCVESVEVQENVMVQRDVIKFPKMKFKGDALPVLEIRGDAAGENETPTDENSAAGFLQMRRDLVDNERMDDEENGLKTLFPQSEATGQASRPLIEEIAEPVRPARQTTAQPSRGKVNFNVVMRRPKVADTEYKLCIEIDSELDSSLDLQLTYDAAANTLHLKNLNTLEFEEKELQLPLPDVVRERASTISSFKTYFIKRERKLYIFI</sequence>
<dbReference type="PANTHER" id="PTHR22997">
    <property type="entry name" value="PIH1 DOMAIN-CONTAINING PROTEIN 1"/>
    <property type="match status" value="1"/>
</dbReference>
<comment type="caution">
    <text evidence="5">The sequence shown here is derived from an EMBL/GenBank/DDBJ whole genome shotgun (WGS) entry which is preliminary data.</text>
</comment>